<dbReference type="AlphaFoldDB" id="A0A9W9PY09"/>
<reference evidence="1" key="1">
    <citation type="submission" date="2022-12" db="EMBL/GenBank/DDBJ databases">
        <authorList>
            <person name="Petersen C."/>
        </authorList>
    </citation>
    <scope>NUCLEOTIDE SEQUENCE</scope>
    <source>
        <strain evidence="1">IBT 21472</strain>
    </source>
</reference>
<name>A0A9W9PY09_9EURO</name>
<organism evidence="1 2">
    <name type="scientific">Penicillium atrosanguineum</name>
    <dbReference type="NCBI Taxonomy" id="1132637"/>
    <lineage>
        <taxon>Eukaryota</taxon>
        <taxon>Fungi</taxon>
        <taxon>Dikarya</taxon>
        <taxon>Ascomycota</taxon>
        <taxon>Pezizomycotina</taxon>
        <taxon>Eurotiomycetes</taxon>
        <taxon>Eurotiomycetidae</taxon>
        <taxon>Eurotiales</taxon>
        <taxon>Aspergillaceae</taxon>
        <taxon>Penicillium</taxon>
    </lineage>
</organism>
<dbReference type="EMBL" id="JAPZBO010000004">
    <property type="protein sequence ID" value="KAJ5318303.1"/>
    <property type="molecule type" value="Genomic_DNA"/>
</dbReference>
<evidence type="ECO:0000313" key="2">
    <source>
        <dbReference type="Proteomes" id="UP001147746"/>
    </source>
</evidence>
<protein>
    <submittedName>
        <fullName evidence="1">Uncharacterized protein</fullName>
    </submittedName>
</protein>
<evidence type="ECO:0000313" key="1">
    <source>
        <dbReference type="EMBL" id="KAJ5318303.1"/>
    </source>
</evidence>
<comment type="caution">
    <text evidence="1">The sequence shown here is derived from an EMBL/GenBank/DDBJ whole genome shotgun (WGS) entry which is preliminary data.</text>
</comment>
<keyword evidence="2" id="KW-1185">Reference proteome</keyword>
<reference evidence="1" key="2">
    <citation type="journal article" date="2023" name="IMA Fungus">
        <title>Comparative genomic study of the Penicillium genus elucidates a diverse pangenome and 15 lateral gene transfer events.</title>
        <authorList>
            <person name="Petersen C."/>
            <person name="Sorensen T."/>
            <person name="Nielsen M.R."/>
            <person name="Sondergaard T.E."/>
            <person name="Sorensen J.L."/>
            <person name="Fitzpatrick D.A."/>
            <person name="Frisvad J.C."/>
            <person name="Nielsen K.L."/>
        </authorList>
    </citation>
    <scope>NUCLEOTIDE SEQUENCE</scope>
    <source>
        <strain evidence="1">IBT 21472</strain>
    </source>
</reference>
<gene>
    <name evidence="1" type="ORF">N7476_004723</name>
</gene>
<dbReference type="Proteomes" id="UP001147746">
    <property type="component" value="Unassembled WGS sequence"/>
</dbReference>
<proteinExistence type="predicted"/>
<accession>A0A9W9PY09</accession>
<sequence>MNEHHIIRDDSSSIYSRSVDSPKLFLASHVASSPPAKHDLPEINSLDHQIAMAHGSTMALETTKIRLQNSKSEHRRSLPESRYEKLRQWEEQKCENEFYQSCLENLHTLSKSVIVVIENLTLQSCYEPEDASVRNLHVLLAIRLLREQVEKSRVQEAKAEQKWKSQWNLSRIWNPTSRWI</sequence>